<dbReference type="CDD" id="cd00293">
    <property type="entry name" value="USP-like"/>
    <property type="match status" value="1"/>
</dbReference>
<gene>
    <name evidence="3" type="ORF">JIN87_20095</name>
</gene>
<dbReference type="RefSeq" id="WP_200357411.1">
    <property type="nucleotide sequence ID" value="NZ_JAENIL010000043.1"/>
</dbReference>
<dbReference type="Pfam" id="PF00582">
    <property type="entry name" value="Usp"/>
    <property type="match status" value="1"/>
</dbReference>
<proteinExistence type="inferred from homology"/>
<dbReference type="PRINTS" id="PR01438">
    <property type="entry name" value="UNVRSLSTRESS"/>
</dbReference>
<name>A0A934S588_9BACT</name>
<dbReference type="PANTHER" id="PTHR46268:SF6">
    <property type="entry name" value="UNIVERSAL STRESS PROTEIN UP12"/>
    <property type="match status" value="1"/>
</dbReference>
<evidence type="ECO:0000313" key="3">
    <source>
        <dbReference type="EMBL" id="MBK1879198.1"/>
    </source>
</evidence>
<dbReference type="InterPro" id="IPR006015">
    <property type="entry name" value="Universal_stress_UspA"/>
</dbReference>
<comment type="caution">
    <text evidence="3">The sequence shown here is derived from an EMBL/GenBank/DDBJ whole genome shotgun (WGS) entry which is preliminary data.</text>
</comment>
<dbReference type="EMBL" id="JAENIL010000043">
    <property type="protein sequence ID" value="MBK1879198.1"/>
    <property type="molecule type" value="Genomic_DNA"/>
</dbReference>
<protein>
    <submittedName>
        <fullName evidence="3">Universal stress protein</fullName>
    </submittedName>
</protein>
<reference evidence="3" key="1">
    <citation type="submission" date="2021-01" db="EMBL/GenBank/DDBJ databases">
        <title>Modified the classification status of verrucomicrobia.</title>
        <authorList>
            <person name="Feng X."/>
        </authorList>
    </citation>
    <scope>NUCLEOTIDE SEQUENCE</scope>
    <source>
        <strain evidence="3">KCTC 13126</strain>
    </source>
</reference>
<accession>A0A934S588</accession>
<evidence type="ECO:0000259" key="2">
    <source>
        <dbReference type="Pfam" id="PF00582"/>
    </source>
</evidence>
<dbReference type="Proteomes" id="UP000617628">
    <property type="component" value="Unassembled WGS sequence"/>
</dbReference>
<comment type="similarity">
    <text evidence="1">Belongs to the universal stress protein A family.</text>
</comment>
<dbReference type="AlphaFoldDB" id="A0A934S588"/>
<organism evidence="3 4">
    <name type="scientific">Pelagicoccus mobilis</name>
    <dbReference type="NCBI Taxonomy" id="415221"/>
    <lineage>
        <taxon>Bacteria</taxon>
        <taxon>Pseudomonadati</taxon>
        <taxon>Verrucomicrobiota</taxon>
        <taxon>Opitutia</taxon>
        <taxon>Puniceicoccales</taxon>
        <taxon>Pelagicoccaceae</taxon>
        <taxon>Pelagicoccus</taxon>
    </lineage>
</organism>
<dbReference type="Gene3D" id="3.40.50.620">
    <property type="entry name" value="HUPs"/>
    <property type="match status" value="2"/>
</dbReference>
<feature type="domain" description="UspA" evidence="2">
    <location>
        <begin position="145"/>
        <end position="281"/>
    </location>
</feature>
<evidence type="ECO:0000256" key="1">
    <source>
        <dbReference type="ARBA" id="ARBA00008791"/>
    </source>
</evidence>
<dbReference type="PANTHER" id="PTHR46268">
    <property type="entry name" value="STRESS RESPONSE PROTEIN NHAX"/>
    <property type="match status" value="1"/>
</dbReference>
<sequence>MYRFERLLVNLSLTETDIPTLKLASLVAKLARSKTVTFVYARESIEIPEPLKREYPWLMAPLEESARIRSEQFISDFFTEPEDCTTELLLKDQSPAVALLELTLTHDIDLVVTGDFDLDRSLAIKLARKAPCSVLLAPAKSSGTFSRVCLGLDLSKYSEYVLDCATAFASAHNLDNLTCVNFYSIPSGFHKTSLPRAKFQQELRELSYYQLTDFLRSHDTKGVEAIPKTISSPVPGSTLLSLSEKEEYDLIVVGCRGKDALTSTLLGSNAEDVLKGAKASAVLAVKEKGTGKTFLESLLQIAGATT</sequence>
<dbReference type="SUPFAM" id="SSF52402">
    <property type="entry name" value="Adenine nucleotide alpha hydrolases-like"/>
    <property type="match status" value="2"/>
</dbReference>
<keyword evidence="4" id="KW-1185">Reference proteome</keyword>
<dbReference type="InterPro" id="IPR014729">
    <property type="entry name" value="Rossmann-like_a/b/a_fold"/>
</dbReference>
<evidence type="ECO:0000313" key="4">
    <source>
        <dbReference type="Proteomes" id="UP000617628"/>
    </source>
</evidence>
<dbReference type="InterPro" id="IPR006016">
    <property type="entry name" value="UspA"/>
</dbReference>